<accession>A0A8J5S278</accession>
<evidence type="ECO:0000313" key="3">
    <source>
        <dbReference type="Proteomes" id="UP000729402"/>
    </source>
</evidence>
<reference evidence="2" key="2">
    <citation type="submission" date="2021-02" db="EMBL/GenBank/DDBJ databases">
        <authorList>
            <person name="Kimball J.A."/>
            <person name="Haas M.W."/>
            <person name="Macchietto M."/>
            <person name="Kono T."/>
            <person name="Duquette J."/>
            <person name="Shao M."/>
        </authorList>
    </citation>
    <scope>NUCLEOTIDE SEQUENCE</scope>
    <source>
        <tissue evidence="2">Fresh leaf tissue</tissue>
    </source>
</reference>
<feature type="compositionally biased region" description="Basic and acidic residues" evidence="1">
    <location>
        <begin position="1"/>
        <end position="23"/>
    </location>
</feature>
<comment type="caution">
    <text evidence="2">The sequence shown here is derived from an EMBL/GenBank/DDBJ whole genome shotgun (WGS) entry which is preliminary data.</text>
</comment>
<name>A0A8J5S278_ZIZPA</name>
<sequence>MPRAEGRGFVALRERAAARDHVPTRQPIRAAPAPTQPAAEGGTSRVQARQGVELKGRSRGSVGKADGLTGPAGACHGNGIQTWAEKRDVLIGVVVRFDDGSERTVGGVVASRLDALGAHEYRPS</sequence>
<feature type="region of interest" description="Disordered" evidence="1">
    <location>
        <begin position="1"/>
        <end position="78"/>
    </location>
</feature>
<gene>
    <name evidence="2" type="ORF">GUJ93_ZPchr0003g17244</name>
</gene>
<protein>
    <submittedName>
        <fullName evidence="2">Uncharacterized protein</fullName>
    </submittedName>
</protein>
<proteinExistence type="predicted"/>
<dbReference type="AlphaFoldDB" id="A0A8J5S278"/>
<evidence type="ECO:0000313" key="2">
    <source>
        <dbReference type="EMBL" id="KAG8062368.1"/>
    </source>
</evidence>
<keyword evidence="3" id="KW-1185">Reference proteome</keyword>
<dbReference type="EMBL" id="JAAALK010000286">
    <property type="protein sequence ID" value="KAG8062368.1"/>
    <property type="molecule type" value="Genomic_DNA"/>
</dbReference>
<dbReference type="Proteomes" id="UP000729402">
    <property type="component" value="Unassembled WGS sequence"/>
</dbReference>
<reference evidence="2" key="1">
    <citation type="journal article" date="2021" name="bioRxiv">
        <title>Whole Genome Assembly and Annotation of Northern Wild Rice, Zizania palustris L., Supports a Whole Genome Duplication in the Zizania Genus.</title>
        <authorList>
            <person name="Haas M."/>
            <person name="Kono T."/>
            <person name="Macchietto M."/>
            <person name="Millas R."/>
            <person name="McGilp L."/>
            <person name="Shao M."/>
            <person name="Duquette J."/>
            <person name="Hirsch C.N."/>
            <person name="Kimball J."/>
        </authorList>
    </citation>
    <scope>NUCLEOTIDE SEQUENCE</scope>
    <source>
        <tissue evidence="2">Fresh leaf tissue</tissue>
    </source>
</reference>
<organism evidence="2 3">
    <name type="scientific">Zizania palustris</name>
    <name type="common">Northern wild rice</name>
    <dbReference type="NCBI Taxonomy" id="103762"/>
    <lineage>
        <taxon>Eukaryota</taxon>
        <taxon>Viridiplantae</taxon>
        <taxon>Streptophyta</taxon>
        <taxon>Embryophyta</taxon>
        <taxon>Tracheophyta</taxon>
        <taxon>Spermatophyta</taxon>
        <taxon>Magnoliopsida</taxon>
        <taxon>Liliopsida</taxon>
        <taxon>Poales</taxon>
        <taxon>Poaceae</taxon>
        <taxon>BOP clade</taxon>
        <taxon>Oryzoideae</taxon>
        <taxon>Oryzeae</taxon>
        <taxon>Zizaniinae</taxon>
        <taxon>Zizania</taxon>
    </lineage>
</organism>
<evidence type="ECO:0000256" key="1">
    <source>
        <dbReference type="SAM" id="MobiDB-lite"/>
    </source>
</evidence>